<protein>
    <recommendedName>
        <fullName evidence="5">Mannosyltransferase</fullName>
    </recommendedName>
</protein>
<comment type="caution">
    <text evidence="3">The sequence shown here is derived from an EMBL/GenBank/DDBJ whole genome shotgun (WGS) entry which is preliminary data.</text>
</comment>
<feature type="transmembrane region" description="Helical" evidence="2">
    <location>
        <begin position="299"/>
        <end position="319"/>
    </location>
</feature>
<dbReference type="EMBL" id="CAUYUJ010014562">
    <property type="protein sequence ID" value="CAK0843224.1"/>
    <property type="molecule type" value="Genomic_DNA"/>
</dbReference>
<proteinExistence type="predicted"/>
<reference evidence="3" key="1">
    <citation type="submission" date="2023-10" db="EMBL/GenBank/DDBJ databases">
        <authorList>
            <person name="Chen Y."/>
            <person name="Shah S."/>
            <person name="Dougan E. K."/>
            <person name="Thang M."/>
            <person name="Chan C."/>
        </authorList>
    </citation>
    <scope>NUCLEOTIDE SEQUENCE [LARGE SCALE GENOMIC DNA]</scope>
</reference>
<keyword evidence="2" id="KW-0812">Transmembrane</keyword>
<keyword evidence="2" id="KW-1133">Transmembrane helix</keyword>
<evidence type="ECO:0000256" key="1">
    <source>
        <dbReference type="SAM" id="MobiDB-lite"/>
    </source>
</evidence>
<feature type="transmembrane region" description="Helical" evidence="2">
    <location>
        <begin position="228"/>
        <end position="254"/>
    </location>
</feature>
<evidence type="ECO:0000313" key="3">
    <source>
        <dbReference type="EMBL" id="CAK0843224.1"/>
    </source>
</evidence>
<evidence type="ECO:0000313" key="4">
    <source>
        <dbReference type="Proteomes" id="UP001189429"/>
    </source>
</evidence>
<feature type="region of interest" description="Disordered" evidence="1">
    <location>
        <begin position="474"/>
        <end position="497"/>
    </location>
</feature>
<feature type="transmembrane region" description="Helical" evidence="2">
    <location>
        <begin position="127"/>
        <end position="147"/>
    </location>
</feature>
<organism evidence="3 4">
    <name type="scientific">Prorocentrum cordatum</name>
    <dbReference type="NCBI Taxonomy" id="2364126"/>
    <lineage>
        <taxon>Eukaryota</taxon>
        <taxon>Sar</taxon>
        <taxon>Alveolata</taxon>
        <taxon>Dinophyceae</taxon>
        <taxon>Prorocentrales</taxon>
        <taxon>Prorocentraceae</taxon>
        <taxon>Prorocentrum</taxon>
    </lineage>
</organism>
<feature type="region of interest" description="Disordered" evidence="1">
    <location>
        <begin position="1"/>
        <end position="20"/>
    </location>
</feature>
<sequence length="611" mass="64885">MEAAGRPSEGDPAAATGRAEAAAMEAAMLPAGWPAPLEIEPGTPPAEPDGGTARAALPAAALLVAVVALCATSEEVGRRCTAGRVAARGSSAGCVEWRCVWNPAGCSLEASCVWVHYVEMAWRQTALWSPLVALPYAALAVWCVWRRGSFRADLPLHQWTQRYGVGACVLAALYASLPWYEGCPLSNKKGTFLDAPLLVSQCVLMVFSQIQLAYKLDDLDCRRLGRAVRLTAVAAVMVIFLSFAVLLPAVYLGVSDDAIDNITILGLRPSTICGLWGMVGAAGRVALSGAGLRRRAACFVLLTAACLALSLGSMLAVVYTGVAVSSTYRGGLRALQLVPRGTLAGFTHWVSAADALLNCLTAAAFSGLAGPRSLQVLALDAFSVFYEKYLEYLSKVPGYQAIVGSSGFPLLRDGPKHRFVLSHPWLSSEHPDPTGAKLRLLVNQLDMLQASDADAVFILLPALAPARQAEPGAAAAGAGATDARARPAPGSPYGGRGAQFKEALSSMEEIYSVGRTPVIVLPMEDLVETGREYISRGWCFLEFCLAMSFDNIANAEVHEPVRRLIGDVKNMKGDTVHGFREAFKTTHFTSKGDADVVLRLFENTLSLGSTR</sequence>
<evidence type="ECO:0008006" key="5">
    <source>
        <dbReference type="Google" id="ProtNLM"/>
    </source>
</evidence>
<accession>A0ABN9TBY9</accession>
<feature type="compositionally biased region" description="Low complexity" evidence="1">
    <location>
        <begin position="474"/>
        <end position="488"/>
    </location>
</feature>
<feature type="transmembrane region" description="Helical" evidence="2">
    <location>
        <begin position="266"/>
        <end position="287"/>
    </location>
</feature>
<dbReference type="Proteomes" id="UP001189429">
    <property type="component" value="Unassembled WGS sequence"/>
</dbReference>
<evidence type="ECO:0000256" key="2">
    <source>
        <dbReference type="SAM" id="Phobius"/>
    </source>
</evidence>
<keyword evidence="2" id="KW-0472">Membrane</keyword>
<keyword evidence="4" id="KW-1185">Reference proteome</keyword>
<name>A0ABN9TBY9_9DINO</name>
<gene>
    <name evidence="3" type="ORF">PCOR1329_LOCUS37642</name>
</gene>